<proteinExistence type="predicted"/>
<evidence type="ECO:0000256" key="1">
    <source>
        <dbReference type="SAM" id="Phobius"/>
    </source>
</evidence>
<feature type="transmembrane region" description="Helical" evidence="1">
    <location>
        <begin position="341"/>
        <end position="362"/>
    </location>
</feature>
<gene>
    <name evidence="3" type="ORF">ENJ10_09565</name>
</gene>
<dbReference type="Proteomes" id="UP000886005">
    <property type="component" value="Unassembled WGS sequence"/>
</dbReference>
<dbReference type="Gene3D" id="3.90.550.10">
    <property type="entry name" value="Spore Coat Polysaccharide Biosynthesis Protein SpsA, Chain A"/>
    <property type="match status" value="1"/>
</dbReference>
<keyword evidence="1" id="KW-0812">Transmembrane</keyword>
<protein>
    <submittedName>
        <fullName evidence="3">Glycosyltransferase</fullName>
    </submittedName>
</protein>
<dbReference type="AlphaFoldDB" id="A0A7V1LMW3"/>
<keyword evidence="1" id="KW-0472">Membrane</keyword>
<name>A0A7V1LMW3_CALAY</name>
<dbReference type="PANTHER" id="PTHR48090">
    <property type="entry name" value="UNDECAPRENYL-PHOSPHATE 4-DEOXY-4-FORMAMIDO-L-ARABINOSE TRANSFERASE-RELATED"/>
    <property type="match status" value="1"/>
</dbReference>
<dbReference type="InterPro" id="IPR029044">
    <property type="entry name" value="Nucleotide-diphossugar_trans"/>
</dbReference>
<accession>A0A7V1LMW3</accession>
<keyword evidence="1" id="KW-1133">Transmembrane helix</keyword>
<dbReference type="PANTHER" id="PTHR48090:SF6">
    <property type="entry name" value="SLR5056 PROTEIN"/>
    <property type="match status" value="1"/>
</dbReference>
<evidence type="ECO:0000259" key="2">
    <source>
        <dbReference type="Pfam" id="PF00535"/>
    </source>
</evidence>
<reference evidence="3" key="1">
    <citation type="journal article" date="2020" name="mSystems">
        <title>Genome- and Community-Level Interaction Insights into Carbon Utilization and Element Cycling Functions of Hydrothermarchaeota in Hydrothermal Sediment.</title>
        <authorList>
            <person name="Zhou Z."/>
            <person name="Liu Y."/>
            <person name="Xu W."/>
            <person name="Pan J."/>
            <person name="Luo Z.H."/>
            <person name="Li M."/>
        </authorList>
    </citation>
    <scope>NUCLEOTIDE SEQUENCE [LARGE SCALE GENOMIC DNA]</scope>
    <source>
        <strain evidence="3">HyVt-456</strain>
    </source>
</reference>
<sequence length="381" mass="43235">MLFFPLLMAATLIYAGLLLHMRGMLRQNSPGESLSPHDMAVTVIVAARNEENNLPQLFRHLEQQKLSPSLPVEFILVNDRSTDGTGRLLEEQAARDPRFRYIHIHDRLPGFAPKKRAIDTAVRAARGQYILLTDADGRPGPLWIVTLMAYFERGADMLLGYAPYSIDPGHRFVQGLVALEYFSVAAVAAATTFMRFPVTCVGTNMAYRRQLFLDVDGFGPHKHILSGDDDLFLTHVREQKKYDIRYACDSRAHVFNAPPKTLRQYIHQRLRYASKGFKYPLKVVLALSAYVLYNAALLWALIAVVVSPSLGAAVLFIFALKVIPEFLFLNKAARIMGERRVLRWFLPAAALHIFYILFFGILGQFNLFRWKEEKIQHGVLS</sequence>
<feature type="transmembrane region" description="Helical" evidence="1">
    <location>
        <begin position="310"/>
        <end position="329"/>
    </location>
</feature>
<organism evidence="3">
    <name type="scientific">Caldithrix abyssi</name>
    <dbReference type="NCBI Taxonomy" id="187145"/>
    <lineage>
        <taxon>Bacteria</taxon>
        <taxon>Pseudomonadati</taxon>
        <taxon>Calditrichota</taxon>
        <taxon>Calditrichia</taxon>
        <taxon>Calditrichales</taxon>
        <taxon>Calditrichaceae</taxon>
        <taxon>Caldithrix</taxon>
    </lineage>
</organism>
<feature type="domain" description="Glycosyltransferase 2-like" evidence="2">
    <location>
        <begin position="42"/>
        <end position="212"/>
    </location>
</feature>
<comment type="caution">
    <text evidence="3">The sequence shown here is derived from an EMBL/GenBank/DDBJ whole genome shotgun (WGS) entry which is preliminary data.</text>
</comment>
<dbReference type="InterPro" id="IPR001173">
    <property type="entry name" value="Glyco_trans_2-like"/>
</dbReference>
<feature type="transmembrane region" description="Helical" evidence="1">
    <location>
        <begin position="279"/>
        <end position="304"/>
    </location>
</feature>
<dbReference type="EMBL" id="DRLD01000262">
    <property type="protein sequence ID" value="HED10923.1"/>
    <property type="molecule type" value="Genomic_DNA"/>
</dbReference>
<dbReference type="SUPFAM" id="SSF53448">
    <property type="entry name" value="Nucleotide-diphospho-sugar transferases"/>
    <property type="match status" value="1"/>
</dbReference>
<dbReference type="InterPro" id="IPR050256">
    <property type="entry name" value="Glycosyltransferase_2"/>
</dbReference>
<evidence type="ECO:0000313" key="3">
    <source>
        <dbReference type="EMBL" id="HED10923.1"/>
    </source>
</evidence>
<dbReference type="Pfam" id="PF00535">
    <property type="entry name" value="Glycos_transf_2"/>
    <property type="match status" value="1"/>
</dbReference>